<name>A0A6C0J529_9ZZZZ</name>
<dbReference type="SUPFAM" id="SSF53474">
    <property type="entry name" value="alpha/beta-Hydrolases"/>
    <property type="match status" value="1"/>
</dbReference>
<reference evidence="2" key="1">
    <citation type="journal article" date="2020" name="Nature">
        <title>Giant virus diversity and host interactions through global metagenomics.</title>
        <authorList>
            <person name="Schulz F."/>
            <person name="Roux S."/>
            <person name="Paez-Espino D."/>
            <person name="Jungbluth S."/>
            <person name="Walsh D.A."/>
            <person name="Denef V.J."/>
            <person name="McMahon K.D."/>
            <person name="Konstantinidis K.T."/>
            <person name="Eloe-Fadrosh E.A."/>
            <person name="Kyrpides N.C."/>
            <person name="Woyke T."/>
        </authorList>
    </citation>
    <scope>NUCLEOTIDE SEQUENCE</scope>
    <source>
        <strain evidence="2">GVMAG-M-3300025860-20</strain>
    </source>
</reference>
<feature type="domain" description="GPI inositol-deacylase PGAP1-like alpha/beta" evidence="1">
    <location>
        <begin position="38"/>
        <end position="113"/>
    </location>
</feature>
<dbReference type="EMBL" id="MN740329">
    <property type="protein sequence ID" value="QHU00805.1"/>
    <property type="molecule type" value="Genomic_DNA"/>
</dbReference>
<dbReference type="GO" id="GO:0016788">
    <property type="term" value="F:hydrolase activity, acting on ester bonds"/>
    <property type="evidence" value="ECO:0007669"/>
    <property type="project" value="InterPro"/>
</dbReference>
<dbReference type="AlphaFoldDB" id="A0A6C0J529"/>
<proteinExistence type="predicted"/>
<evidence type="ECO:0000259" key="1">
    <source>
        <dbReference type="Pfam" id="PF07819"/>
    </source>
</evidence>
<dbReference type="InterPro" id="IPR029058">
    <property type="entry name" value="AB_hydrolase_fold"/>
</dbReference>
<evidence type="ECO:0000313" key="2">
    <source>
        <dbReference type="EMBL" id="QHU00805.1"/>
    </source>
</evidence>
<dbReference type="Gene3D" id="3.40.50.1820">
    <property type="entry name" value="alpha/beta hydrolase"/>
    <property type="match status" value="1"/>
</dbReference>
<dbReference type="InterPro" id="IPR012908">
    <property type="entry name" value="PGAP1-ab_dom-like"/>
</dbReference>
<protein>
    <recommendedName>
        <fullName evidence="1">GPI inositol-deacylase PGAP1-like alpha/beta domain-containing protein</fullName>
    </recommendedName>
</protein>
<dbReference type="Pfam" id="PF07819">
    <property type="entry name" value="PGAP1"/>
    <property type="match status" value="1"/>
</dbReference>
<organism evidence="2">
    <name type="scientific">viral metagenome</name>
    <dbReference type="NCBI Taxonomy" id="1070528"/>
    <lineage>
        <taxon>unclassified sequences</taxon>
        <taxon>metagenomes</taxon>
        <taxon>organismal metagenomes</taxon>
    </lineage>
</organism>
<sequence length="120" mass="13354">MSPEIVLLHGAGGHPVTMSPIQILLKCKGYQCHNIKYDHSGNLQSCIDSVNIMLNKYIKKHTEIIIIGQSLCGVIGYTLHKYGWNISKLITIASPLKGARIIEKVLNFYPLLSVTFSKQC</sequence>
<accession>A0A6C0J529</accession>